<name>A0A8K0P3M5_LADFU</name>
<dbReference type="InterPro" id="IPR036756">
    <property type="entry name" value="H/ACA_rnp_Nop10_sf"/>
</dbReference>
<dbReference type="SUPFAM" id="SSF144210">
    <property type="entry name" value="Nop10-like SnoRNP"/>
    <property type="match status" value="1"/>
</dbReference>
<dbReference type="PANTHER" id="PTHR13305">
    <property type="entry name" value="RIBOSOME BIOGENESIS PROTEIN NOP10"/>
    <property type="match status" value="1"/>
</dbReference>
<evidence type="ECO:0000256" key="3">
    <source>
        <dbReference type="ARBA" id="ARBA00022517"/>
    </source>
</evidence>
<dbReference type="Proteomes" id="UP000792457">
    <property type="component" value="Unassembled WGS sequence"/>
</dbReference>
<evidence type="ECO:0000256" key="7">
    <source>
        <dbReference type="ARBA" id="ARBA00030185"/>
    </source>
</evidence>
<evidence type="ECO:0000256" key="10">
    <source>
        <dbReference type="ARBA" id="ARBA00071541"/>
    </source>
</evidence>
<dbReference type="GO" id="GO:1904874">
    <property type="term" value="P:positive regulation of telomerase RNA localization to Cajal body"/>
    <property type="evidence" value="ECO:0007669"/>
    <property type="project" value="TreeGrafter"/>
</dbReference>
<dbReference type="OrthoDB" id="13807at2759"/>
<reference evidence="11" key="1">
    <citation type="submission" date="2013-04" db="EMBL/GenBank/DDBJ databases">
        <authorList>
            <person name="Qu J."/>
            <person name="Murali S.C."/>
            <person name="Bandaranaike D."/>
            <person name="Bellair M."/>
            <person name="Blankenburg K."/>
            <person name="Chao H."/>
            <person name="Dinh H."/>
            <person name="Doddapaneni H."/>
            <person name="Downs B."/>
            <person name="Dugan-Rocha S."/>
            <person name="Elkadiri S."/>
            <person name="Gnanaolivu R.D."/>
            <person name="Hernandez B."/>
            <person name="Javaid M."/>
            <person name="Jayaseelan J.C."/>
            <person name="Lee S."/>
            <person name="Li M."/>
            <person name="Ming W."/>
            <person name="Munidasa M."/>
            <person name="Muniz J."/>
            <person name="Nguyen L."/>
            <person name="Ongeri F."/>
            <person name="Osuji N."/>
            <person name="Pu L.-L."/>
            <person name="Puazo M."/>
            <person name="Qu C."/>
            <person name="Quiroz J."/>
            <person name="Raj R."/>
            <person name="Weissenberger G."/>
            <person name="Xin Y."/>
            <person name="Zou X."/>
            <person name="Han Y."/>
            <person name="Richards S."/>
            <person name="Worley K."/>
            <person name="Muzny D."/>
            <person name="Gibbs R."/>
        </authorList>
    </citation>
    <scope>NUCLEOTIDE SEQUENCE</scope>
    <source>
        <strain evidence="11">Sampled in the wild</strain>
    </source>
</reference>
<keyword evidence="5" id="KW-0539">Nucleus</keyword>
<dbReference type="Pfam" id="PF04135">
    <property type="entry name" value="Nop10p"/>
    <property type="match status" value="1"/>
</dbReference>
<evidence type="ECO:0000313" key="11">
    <source>
        <dbReference type="EMBL" id="KAG8231892.1"/>
    </source>
</evidence>
<proteinExistence type="inferred from homology"/>
<dbReference type="GO" id="GO:0031120">
    <property type="term" value="P:snRNA pseudouridine synthesis"/>
    <property type="evidence" value="ECO:0007669"/>
    <property type="project" value="TreeGrafter"/>
</dbReference>
<dbReference type="Gene3D" id="2.20.28.40">
    <property type="entry name" value="H/ACA ribonucleoprotein complex, subunit Nop10"/>
    <property type="match status" value="1"/>
</dbReference>
<gene>
    <name evidence="11" type="ORF">J437_LFUL011725</name>
</gene>
<comment type="subcellular location">
    <subcellularLocation>
        <location evidence="1">Nucleus</location>
        <location evidence="1">Nucleolus</location>
    </subcellularLocation>
</comment>
<dbReference type="AlphaFoldDB" id="A0A8K0P3M5"/>
<accession>A0A8K0P3M5</accession>
<dbReference type="GO" id="GO:0031118">
    <property type="term" value="P:rRNA pseudouridine synthesis"/>
    <property type="evidence" value="ECO:0007669"/>
    <property type="project" value="TreeGrafter"/>
</dbReference>
<dbReference type="PANTHER" id="PTHR13305:SF0">
    <property type="entry name" value="H_ACA RIBONUCLEOPROTEIN COMPLEX SUBUNIT 3"/>
    <property type="match status" value="1"/>
</dbReference>
<comment type="similarity">
    <text evidence="2">Belongs to the NOP10 family.</text>
</comment>
<evidence type="ECO:0000256" key="6">
    <source>
        <dbReference type="ARBA" id="ARBA00023274"/>
    </source>
</evidence>
<dbReference type="InterPro" id="IPR007264">
    <property type="entry name" value="H/ACA_rnp_Nop10"/>
</dbReference>
<reference evidence="11" key="2">
    <citation type="submission" date="2017-10" db="EMBL/GenBank/DDBJ databases">
        <title>Ladona fulva Genome sequencing and assembly.</title>
        <authorList>
            <person name="Murali S."/>
            <person name="Richards S."/>
            <person name="Bandaranaike D."/>
            <person name="Bellair M."/>
            <person name="Blankenburg K."/>
            <person name="Chao H."/>
            <person name="Dinh H."/>
            <person name="Doddapaneni H."/>
            <person name="Dugan-Rocha S."/>
            <person name="Elkadiri S."/>
            <person name="Gnanaolivu R."/>
            <person name="Hernandez B."/>
            <person name="Skinner E."/>
            <person name="Javaid M."/>
            <person name="Lee S."/>
            <person name="Li M."/>
            <person name="Ming W."/>
            <person name="Munidasa M."/>
            <person name="Muniz J."/>
            <person name="Nguyen L."/>
            <person name="Hughes D."/>
            <person name="Osuji N."/>
            <person name="Pu L.-L."/>
            <person name="Puazo M."/>
            <person name="Qu C."/>
            <person name="Quiroz J."/>
            <person name="Raj R."/>
            <person name="Weissenberger G."/>
            <person name="Xin Y."/>
            <person name="Zou X."/>
            <person name="Han Y."/>
            <person name="Worley K."/>
            <person name="Muzny D."/>
            <person name="Gibbs R."/>
        </authorList>
    </citation>
    <scope>NUCLEOTIDE SEQUENCE</scope>
    <source>
        <strain evidence="11">Sampled in the wild</strain>
    </source>
</reference>
<evidence type="ECO:0000256" key="4">
    <source>
        <dbReference type="ARBA" id="ARBA00022552"/>
    </source>
</evidence>
<evidence type="ECO:0000256" key="1">
    <source>
        <dbReference type="ARBA" id="ARBA00004604"/>
    </source>
</evidence>
<keyword evidence="12" id="KW-1185">Reference proteome</keyword>
<keyword evidence="6" id="KW-0687">Ribonucleoprotein</keyword>
<dbReference type="EMBL" id="KZ308582">
    <property type="protein sequence ID" value="KAG8231892.1"/>
    <property type="molecule type" value="Genomic_DNA"/>
</dbReference>
<organism evidence="11 12">
    <name type="scientific">Ladona fulva</name>
    <name type="common">Scarce chaser dragonfly</name>
    <name type="synonym">Libellula fulva</name>
    <dbReference type="NCBI Taxonomy" id="123851"/>
    <lineage>
        <taxon>Eukaryota</taxon>
        <taxon>Metazoa</taxon>
        <taxon>Ecdysozoa</taxon>
        <taxon>Arthropoda</taxon>
        <taxon>Hexapoda</taxon>
        <taxon>Insecta</taxon>
        <taxon>Pterygota</taxon>
        <taxon>Palaeoptera</taxon>
        <taxon>Odonata</taxon>
        <taxon>Epiprocta</taxon>
        <taxon>Anisoptera</taxon>
        <taxon>Libelluloidea</taxon>
        <taxon>Libellulidae</taxon>
        <taxon>Ladona</taxon>
    </lineage>
</organism>
<sequence>MTALLPPRGLLTLCAYCKMYLMYFVNESGDRVYTLKKLDREGKPTMSAHPARFSPEDKYSKHRVAVKRRFNLLPIQQEPIKY</sequence>
<keyword evidence="4" id="KW-0698">rRNA processing</keyword>
<evidence type="ECO:0000256" key="9">
    <source>
        <dbReference type="ARBA" id="ARBA00032266"/>
    </source>
</evidence>
<dbReference type="GO" id="GO:0030515">
    <property type="term" value="F:snoRNA binding"/>
    <property type="evidence" value="ECO:0007669"/>
    <property type="project" value="InterPro"/>
</dbReference>
<dbReference type="GO" id="GO:0031429">
    <property type="term" value="C:box H/ACA snoRNP complex"/>
    <property type="evidence" value="ECO:0007669"/>
    <property type="project" value="TreeGrafter"/>
</dbReference>
<evidence type="ECO:0000256" key="2">
    <source>
        <dbReference type="ARBA" id="ARBA00009462"/>
    </source>
</evidence>
<dbReference type="FunFam" id="2.20.28.40:FF:000002">
    <property type="entry name" value="H/ACA ribonucleoprotein complex subunit 3"/>
    <property type="match status" value="1"/>
</dbReference>
<keyword evidence="3" id="KW-0690">Ribosome biogenesis</keyword>
<evidence type="ECO:0000256" key="8">
    <source>
        <dbReference type="ARBA" id="ARBA00031779"/>
    </source>
</evidence>
<evidence type="ECO:0000256" key="5">
    <source>
        <dbReference type="ARBA" id="ARBA00023242"/>
    </source>
</evidence>
<comment type="caution">
    <text evidence="11">The sequence shown here is derived from an EMBL/GenBank/DDBJ whole genome shotgun (WGS) entry which is preliminary data.</text>
</comment>
<protein>
    <recommendedName>
        <fullName evidence="10">H/ACA ribonucleoprotein complex subunit 3</fullName>
    </recommendedName>
    <alternativeName>
        <fullName evidence="7">Nucleolar protein 10</fullName>
    </alternativeName>
    <alternativeName>
        <fullName evidence="8">Nucleolar protein family A member 3</fullName>
    </alternativeName>
    <alternativeName>
        <fullName evidence="9">snoRNP protein NOP10</fullName>
    </alternativeName>
</protein>
<evidence type="ECO:0000313" key="12">
    <source>
        <dbReference type="Proteomes" id="UP000792457"/>
    </source>
</evidence>
<dbReference type="GO" id="GO:0070034">
    <property type="term" value="F:telomerase RNA binding"/>
    <property type="evidence" value="ECO:0007669"/>
    <property type="project" value="TreeGrafter"/>
</dbReference>